<reference evidence="2" key="1">
    <citation type="submission" date="2018-06" db="EMBL/GenBank/DDBJ databases">
        <authorList>
            <person name="Zhirakovskaya E."/>
        </authorList>
    </citation>
    <scope>NUCLEOTIDE SEQUENCE</scope>
</reference>
<proteinExistence type="inferred from homology"/>
<protein>
    <submittedName>
        <fullName evidence="2">Ribosomal silencing factor RsfA</fullName>
    </submittedName>
</protein>
<name>A0A3B0SKS2_9ZZZZ</name>
<dbReference type="AlphaFoldDB" id="A0A3B0SKS2"/>
<gene>
    <name evidence="2" type="ORF">MNBD_ALPHA05-1761</name>
</gene>
<dbReference type="InterPro" id="IPR043519">
    <property type="entry name" value="NT_sf"/>
</dbReference>
<evidence type="ECO:0000256" key="1">
    <source>
        <dbReference type="ARBA" id="ARBA00010574"/>
    </source>
</evidence>
<organism evidence="2">
    <name type="scientific">hydrothermal vent metagenome</name>
    <dbReference type="NCBI Taxonomy" id="652676"/>
    <lineage>
        <taxon>unclassified sequences</taxon>
        <taxon>metagenomes</taxon>
        <taxon>ecological metagenomes</taxon>
    </lineage>
</organism>
<dbReference type="PANTHER" id="PTHR21043:SF0">
    <property type="entry name" value="MITOCHONDRIAL ASSEMBLY OF RIBOSOMAL LARGE SUBUNIT PROTEIN 1"/>
    <property type="match status" value="1"/>
</dbReference>
<comment type="similarity">
    <text evidence="1">Belongs to the Iojap/RsfS family.</text>
</comment>
<evidence type="ECO:0000313" key="2">
    <source>
        <dbReference type="EMBL" id="VAW06028.1"/>
    </source>
</evidence>
<dbReference type="NCBIfam" id="TIGR00090">
    <property type="entry name" value="rsfS_iojap_ybeB"/>
    <property type="match status" value="1"/>
</dbReference>
<dbReference type="HAMAP" id="MF_01477">
    <property type="entry name" value="Iojap_RsfS"/>
    <property type="match status" value="1"/>
</dbReference>
<dbReference type="Gene3D" id="3.30.460.10">
    <property type="entry name" value="Beta Polymerase, domain 2"/>
    <property type="match status" value="1"/>
</dbReference>
<dbReference type="GO" id="GO:0090071">
    <property type="term" value="P:negative regulation of ribosome biogenesis"/>
    <property type="evidence" value="ECO:0007669"/>
    <property type="project" value="TreeGrafter"/>
</dbReference>
<dbReference type="GO" id="GO:0043023">
    <property type="term" value="F:ribosomal large subunit binding"/>
    <property type="evidence" value="ECO:0007669"/>
    <property type="project" value="TreeGrafter"/>
</dbReference>
<dbReference type="GO" id="GO:0017148">
    <property type="term" value="P:negative regulation of translation"/>
    <property type="evidence" value="ECO:0007669"/>
    <property type="project" value="TreeGrafter"/>
</dbReference>
<dbReference type="Pfam" id="PF02410">
    <property type="entry name" value="RsfS"/>
    <property type="match status" value="1"/>
</dbReference>
<accession>A0A3B0SKS2</accession>
<dbReference type="PANTHER" id="PTHR21043">
    <property type="entry name" value="IOJAP SUPERFAMILY ORTHOLOG"/>
    <property type="match status" value="1"/>
</dbReference>
<dbReference type="EMBL" id="UOEH01000496">
    <property type="protein sequence ID" value="VAW06028.1"/>
    <property type="molecule type" value="Genomic_DNA"/>
</dbReference>
<dbReference type="SUPFAM" id="SSF81301">
    <property type="entry name" value="Nucleotidyltransferase"/>
    <property type="match status" value="1"/>
</dbReference>
<sequence>MRPQKPLYSPNEDFSCCTWRTALSSLDGAAAAGKAALRLVADSDDDHSPNTIPGAFAGLTPAEIGRKILSLIVEQLDDDKAEDVVTIDLAGKSDLADFMVVASGRSQRHVGAMADKVVARLKSAGVTGANVEGSGACDWVLIDAHDVIVHLFRPEVRSFYNIERVWSEAAHASVKTEA</sequence>
<dbReference type="InterPro" id="IPR004394">
    <property type="entry name" value="Iojap/RsfS/C7orf30"/>
</dbReference>